<proteinExistence type="predicted"/>
<keyword evidence="3" id="KW-1185">Reference proteome</keyword>
<dbReference type="Proteomes" id="UP000295717">
    <property type="component" value="Unassembled WGS sequence"/>
</dbReference>
<feature type="region of interest" description="Disordered" evidence="1">
    <location>
        <begin position="1"/>
        <end position="24"/>
    </location>
</feature>
<evidence type="ECO:0000313" key="3">
    <source>
        <dbReference type="Proteomes" id="UP000295717"/>
    </source>
</evidence>
<name>A0A4R3N0R1_9GAMM</name>
<dbReference type="AlphaFoldDB" id="A0A4R3N0R1"/>
<protein>
    <recommendedName>
        <fullName evidence="4">L,D-transpeptidase-like protein</fullName>
    </recommendedName>
</protein>
<reference evidence="2 3" key="1">
    <citation type="submission" date="2019-03" db="EMBL/GenBank/DDBJ databases">
        <title>Genomic Encyclopedia of Type Strains, Phase IV (KMG-IV): sequencing the most valuable type-strain genomes for metagenomic binning, comparative biology and taxonomic classification.</title>
        <authorList>
            <person name="Goeker M."/>
        </authorList>
    </citation>
    <scope>NUCLEOTIDE SEQUENCE [LARGE SCALE GENOMIC DNA]</scope>
    <source>
        <strain evidence="2 3">DSM 13587</strain>
    </source>
</reference>
<accession>A0A4R3N0R1</accession>
<feature type="compositionally biased region" description="Polar residues" evidence="1">
    <location>
        <begin position="1"/>
        <end position="10"/>
    </location>
</feature>
<gene>
    <name evidence="2" type="ORF">EDC35_103383</name>
</gene>
<sequence>MGAIEQSATGGQRPARGRHRGGDQPMIGTALSLCCVLLIAGCGPHLATKEDHTAHRSNPMLNTNHAEEAEVPFVTEPKTAMPEGSRQANFASESASRRTRETADWVVGSRDNLNLPFAIVDKVNARVYVFGADGQLQGAAPVLLGLGQGDEVAPGISDMPMSRIPPVQRTTPAGRFVTAMGRNSHGKEILWLDYKNAISMHPVVTGRPQERRAQRLDSPSPLDNRISYGCINVPVKFFKDEIHRLFAGTAGVVYVMPETGRVRPSS</sequence>
<dbReference type="EMBL" id="SMAO01000003">
    <property type="protein sequence ID" value="TCT22284.1"/>
    <property type="molecule type" value="Genomic_DNA"/>
</dbReference>
<evidence type="ECO:0000313" key="2">
    <source>
        <dbReference type="EMBL" id="TCT22284.1"/>
    </source>
</evidence>
<comment type="caution">
    <text evidence="2">The sequence shown here is derived from an EMBL/GenBank/DDBJ whole genome shotgun (WGS) entry which is preliminary data.</text>
</comment>
<organism evidence="2 3">
    <name type="scientific">Thiobaca trueperi</name>
    <dbReference type="NCBI Taxonomy" id="127458"/>
    <lineage>
        <taxon>Bacteria</taxon>
        <taxon>Pseudomonadati</taxon>
        <taxon>Pseudomonadota</taxon>
        <taxon>Gammaproteobacteria</taxon>
        <taxon>Chromatiales</taxon>
        <taxon>Chromatiaceae</taxon>
        <taxon>Thiobaca</taxon>
    </lineage>
</organism>
<evidence type="ECO:0008006" key="4">
    <source>
        <dbReference type="Google" id="ProtNLM"/>
    </source>
</evidence>
<evidence type="ECO:0000256" key="1">
    <source>
        <dbReference type="SAM" id="MobiDB-lite"/>
    </source>
</evidence>